<accession>A0AAV9WKT9</accession>
<evidence type="ECO:0000259" key="3">
    <source>
        <dbReference type="Pfam" id="PF22974"/>
    </source>
</evidence>
<sequence length="710" mass="78201">MVSGSLFLFALSSSLGLGVYADPMINLGNVPIVQSVQAQRRAQREVRGGVKLLPVREVDLFPHLRKRDNDLSVLHLRDSLTYHYGGIIEGQRTHIANVTVKKPDPDHPLILLEDIDTLTKSITCSGDKMKLEFKDENAMNYAIKQWDWVNEKTPDYFYLITFHQHEGCGQDDDRTSYRVSAVSYDKSTLVTTLTRERASWDETAQKFQLELSTLEVPPKDIEKRESNIQKRSLGTLGLAAVACEIPPLAALLSSECEPYKNTPTLSEVFRTVEKDALGAFRKKFAEQVSAGSGNFDSTVPAPWTFNWGDEKDDTTIAHFLGAYGSIEAEVKTACVGCYVKSNPTVNLKVIRNGDKADIDFVIKPNLQTKVDIGIQGFLEYSGDFNGIASAINADLESIGVGELVAFMPDISSGPGVELKSRVEADFDFGFLLDTKEGSIGLHIGDEVTVSATGWDTTVLKPLGDVRKLDGTAEINPYIRLGYGAGIEIGGGTLKYGAFVGWEAKQSWKQVRGKNVEEGCGDKVGFAFSHTIAVNVIYKVVIDPISKFVLDKIVSLSPFKIPELSGNIKEIWNPEPNSTCLSLSTKQLNIPARPDVQAITNEIKRQVVSARKGTSLTIRGADGKNIKYRLEEFTCKDGVSHLLPFNQATGGALFAWCDGREELDSFERGMECPPRSYPCSKLKAADRKEEPANQYEHLRPKGPNDLPVGFS</sequence>
<keyword evidence="5" id="KW-1185">Reference proteome</keyword>
<evidence type="ECO:0000256" key="2">
    <source>
        <dbReference type="SAM" id="SignalP"/>
    </source>
</evidence>
<gene>
    <name evidence="4" type="ORF">TWF481_004796</name>
</gene>
<organism evidence="4 5">
    <name type="scientific">Arthrobotrys musiformis</name>
    <dbReference type="NCBI Taxonomy" id="47236"/>
    <lineage>
        <taxon>Eukaryota</taxon>
        <taxon>Fungi</taxon>
        <taxon>Dikarya</taxon>
        <taxon>Ascomycota</taxon>
        <taxon>Pezizomycotina</taxon>
        <taxon>Orbiliomycetes</taxon>
        <taxon>Orbiliales</taxon>
        <taxon>Orbiliaceae</taxon>
        <taxon>Arthrobotrys</taxon>
    </lineage>
</organism>
<feature type="compositionally biased region" description="Basic and acidic residues" evidence="1">
    <location>
        <begin position="682"/>
        <end position="698"/>
    </location>
</feature>
<comment type="caution">
    <text evidence="4">The sequence shown here is derived from an EMBL/GenBank/DDBJ whole genome shotgun (WGS) entry which is preliminary data.</text>
</comment>
<feature type="domain" description="DUF7029" evidence="3">
    <location>
        <begin position="103"/>
        <end position="207"/>
    </location>
</feature>
<dbReference type="Proteomes" id="UP001370758">
    <property type="component" value="Unassembled WGS sequence"/>
</dbReference>
<name>A0AAV9WKT9_9PEZI</name>
<dbReference type="EMBL" id="JAVHJL010000002">
    <property type="protein sequence ID" value="KAK6510083.1"/>
    <property type="molecule type" value="Genomic_DNA"/>
</dbReference>
<evidence type="ECO:0000313" key="5">
    <source>
        <dbReference type="Proteomes" id="UP001370758"/>
    </source>
</evidence>
<evidence type="ECO:0000256" key="1">
    <source>
        <dbReference type="SAM" id="MobiDB-lite"/>
    </source>
</evidence>
<dbReference type="InterPro" id="IPR054293">
    <property type="entry name" value="DUF7029"/>
</dbReference>
<feature type="chain" id="PRO_5043765641" description="DUF7029 domain-containing protein" evidence="2">
    <location>
        <begin position="22"/>
        <end position="710"/>
    </location>
</feature>
<proteinExistence type="predicted"/>
<feature type="signal peptide" evidence="2">
    <location>
        <begin position="1"/>
        <end position="21"/>
    </location>
</feature>
<dbReference type="Pfam" id="PF22974">
    <property type="entry name" value="DUF7029"/>
    <property type="match status" value="1"/>
</dbReference>
<protein>
    <recommendedName>
        <fullName evidence="3">DUF7029 domain-containing protein</fullName>
    </recommendedName>
</protein>
<dbReference type="AlphaFoldDB" id="A0AAV9WKT9"/>
<keyword evidence="2" id="KW-0732">Signal</keyword>
<feature type="region of interest" description="Disordered" evidence="1">
    <location>
        <begin position="680"/>
        <end position="710"/>
    </location>
</feature>
<evidence type="ECO:0000313" key="4">
    <source>
        <dbReference type="EMBL" id="KAK6510083.1"/>
    </source>
</evidence>
<reference evidence="4 5" key="1">
    <citation type="submission" date="2023-08" db="EMBL/GenBank/DDBJ databases">
        <authorList>
            <person name="Palmer J.M."/>
        </authorList>
    </citation>
    <scope>NUCLEOTIDE SEQUENCE [LARGE SCALE GENOMIC DNA]</scope>
    <source>
        <strain evidence="4 5">TWF481</strain>
    </source>
</reference>